<evidence type="ECO:0008006" key="4">
    <source>
        <dbReference type="Google" id="ProtNLM"/>
    </source>
</evidence>
<sequence>MKKILTALASFSLIVTSTILVVSCKTDTSKENVKKPNVDSTKKEDKKENGNSKKPKYMDEMPQSDQPKNEREDNQNPGLPNNNKDNIFSSTEDERPYIKGYSEWINKSKTDDVQHFINPYDPNEILILGYTKSMKGKKTEFVLKQIPKNINKVPNSLPRNITSLEGTFKDNINETIDGIENWDTSRITNMNKTFYGATKFNGDITKWITNNVEDMSYMFFNAEGFKRDLSRWSVPKSFYSNTFDKYSGIKDKKEWKPQFKK</sequence>
<feature type="region of interest" description="Disordered" evidence="1">
    <location>
        <begin position="26"/>
        <end position="92"/>
    </location>
</feature>
<dbReference type="NCBIfam" id="TIGR02167">
    <property type="entry name" value="Liste_lipo_26"/>
    <property type="match status" value="1"/>
</dbReference>
<evidence type="ECO:0000313" key="3">
    <source>
        <dbReference type="EMBL" id="VZR98283.1"/>
    </source>
</evidence>
<evidence type="ECO:0000256" key="2">
    <source>
        <dbReference type="SAM" id="SignalP"/>
    </source>
</evidence>
<feature type="signal peptide" evidence="2">
    <location>
        <begin position="1"/>
        <end position="21"/>
    </location>
</feature>
<feature type="compositionally biased region" description="Basic and acidic residues" evidence="1">
    <location>
        <begin position="27"/>
        <end position="59"/>
    </location>
</feature>
<gene>
    <name evidence="3" type="ORF">MF5295_00706</name>
</gene>
<proteinExistence type="predicted"/>
<dbReference type="InterPro" id="IPR054816">
    <property type="entry name" value="Lipoprotein_mollicutes-type_CS"/>
</dbReference>
<feature type="compositionally biased region" description="Polar residues" evidence="1">
    <location>
        <begin position="75"/>
        <end position="90"/>
    </location>
</feature>
<dbReference type="EMBL" id="LR739235">
    <property type="protein sequence ID" value="VZR98283.1"/>
    <property type="molecule type" value="Genomic_DNA"/>
</dbReference>
<accession>A0A654IJB5</accession>
<dbReference type="Pfam" id="PF03382">
    <property type="entry name" value="DUF285"/>
    <property type="match status" value="1"/>
</dbReference>
<feature type="chain" id="PRO_5024915537" description="Lipoprotein" evidence="2">
    <location>
        <begin position="22"/>
        <end position="261"/>
    </location>
</feature>
<keyword evidence="2" id="KW-0732">Signal</keyword>
<evidence type="ECO:0000256" key="1">
    <source>
        <dbReference type="SAM" id="MobiDB-lite"/>
    </source>
</evidence>
<dbReference type="AlphaFoldDB" id="A0A654IJB5"/>
<protein>
    <recommendedName>
        <fullName evidence="4">Lipoprotein</fullName>
    </recommendedName>
</protein>
<dbReference type="InterPro" id="IPR011889">
    <property type="entry name" value="Liste_lipo_26"/>
</dbReference>
<organism evidence="3">
    <name type="scientific">Mycoplasma feriruminatoris</name>
    <dbReference type="NCBI Taxonomy" id="1179777"/>
    <lineage>
        <taxon>Bacteria</taxon>
        <taxon>Bacillati</taxon>
        <taxon>Mycoplasmatota</taxon>
        <taxon>Mollicutes</taxon>
        <taxon>Mycoplasmataceae</taxon>
        <taxon>Mycoplasma</taxon>
    </lineage>
</organism>
<dbReference type="NCBIfam" id="NF038029">
    <property type="entry name" value="LP_plasma"/>
    <property type="match status" value="1"/>
</dbReference>
<dbReference type="PROSITE" id="PS51257">
    <property type="entry name" value="PROKAR_LIPOPROTEIN"/>
    <property type="match status" value="1"/>
</dbReference>
<reference evidence="3" key="1">
    <citation type="submission" date="2019-11" db="EMBL/GenBank/DDBJ databases">
        <authorList>
            <person name="Falquet L."/>
            <person name="Falquet L."/>
        </authorList>
    </citation>
    <scope>NUCLEOTIDE SEQUENCE</scope>
    <source>
        <strain evidence="3">8756-13</strain>
    </source>
</reference>
<name>A0A654IJB5_9MOLU</name>
<dbReference type="InterPro" id="IPR005046">
    <property type="entry name" value="DUF285"/>
</dbReference>